<reference evidence="2 3" key="1">
    <citation type="submission" date="2016-09" db="EMBL/GenBank/DDBJ databases">
        <title>Pseudonocardia autotrophica DSM535, a candidate organism with high potential of specific P450 cytochromes.</title>
        <authorList>
            <person name="Grumaz C."/>
            <person name="Vainshtein Y."/>
            <person name="Kirstahler P."/>
            <person name="Sohn K."/>
        </authorList>
    </citation>
    <scope>NUCLEOTIDE SEQUENCE [LARGE SCALE GENOMIC DNA]</scope>
    <source>
        <strain evidence="2 3">DSM 535</strain>
    </source>
</reference>
<proteinExistence type="predicted"/>
<gene>
    <name evidence="2" type="ORF">BG845_05368</name>
</gene>
<comment type="caution">
    <text evidence="2">The sequence shown here is derived from an EMBL/GenBank/DDBJ whole genome shotgun (WGS) entry which is preliminary data.</text>
</comment>
<dbReference type="RefSeq" id="WP_085915502.1">
    <property type="nucleotide sequence ID" value="NZ_AP018920.1"/>
</dbReference>
<name>A0A1Y2MMF8_PSEAH</name>
<dbReference type="Proteomes" id="UP000194360">
    <property type="component" value="Unassembled WGS sequence"/>
</dbReference>
<evidence type="ECO:0000256" key="1">
    <source>
        <dbReference type="SAM" id="MobiDB-lite"/>
    </source>
</evidence>
<protein>
    <submittedName>
        <fullName evidence="2">Uncharacterized protein</fullName>
    </submittedName>
</protein>
<sequence>MASEKLTLIEFIKILLGNGSESIQMRDYFNDNPVAALEEHGLGHLTVEDVRDAIVIAQDNDTVSFDRNYDTGVDWAGAGRGGWDGGGKEGGHSAAVHEKVHVKDNFYEYNIDDRDTIVDNSVNQNIDTGGGNFRQDIETNSVTASGDGAVAAGRDIDGSTITTGNGNIVGDGNSVVKGDGNTIAFGSGDATSVGDIKADNGSAVSIGGNATGSSDTTGSYNETTTTNTVETTIDGSYNVDSSQDNDTSFTDNSTTENHIASHNTVDLSADIL</sequence>
<feature type="region of interest" description="Disordered" evidence="1">
    <location>
        <begin position="234"/>
        <end position="255"/>
    </location>
</feature>
<dbReference type="STRING" id="2074.BG845_05368"/>
<evidence type="ECO:0000313" key="3">
    <source>
        <dbReference type="Proteomes" id="UP000194360"/>
    </source>
</evidence>
<organism evidence="2 3">
    <name type="scientific">Pseudonocardia autotrophica</name>
    <name type="common">Amycolata autotrophica</name>
    <name type="synonym">Nocardia autotrophica</name>
    <dbReference type="NCBI Taxonomy" id="2074"/>
    <lineage>
        <taxon>Bacteria</taxon>
        <taxon>Bacillati</taxon>
        <taxon>Actinomycetota</taxon>
        <taxon>Actinomycetes</taxon>
        <taxon>Pseudonocardiales</taxon>
        <taxon>Pseudonocardiaceae</taxon>
        <taxon>Pseudonocardia</taxon>
    </lineage>
</organism>
<feature type="compositionally biased region" description="Low complexity" evidence="1">
    <location>
        <begin position="240"/>
        <end position="255"/>
    </location>
</feature>
<keyword evidence="3" id="KW-1185">Reference proteome</keyword>
<evidence type="ECO:0000313" key="2">
    <source>
        <dbReference type="EMBL" id="OSY36446.1"/>
    </source>
</evidence>
<dbReference type="AlphaFoldDB" id="A0A1Y2MMF8"/>
<dbReference type="OrthoDB" id="3683774at2"/>
<accession>A0A1Y2MMF8</accession>
<dbReference type="EMBL" id="MIGB01000039">
    <property type="protein sequence ID" value="OSY36446.1"/>
    <property type="molecule type" value="Genomic_DNA"/>
</dbReference>